<organism evidence="2 3">
    <name type="scientific">Microbacterium panaciterrae</name>
    <dbReference type="NCBI Taxonomy" id="985759"/>
    <lineage>
        <taxon>Bacteria</taxon>
        <taxon>Bacillati</taxon>
        <taxon>Actinomycetota</taxon>
        <taxon>Actinomycetes</taxon>
        <taxon>Micrococcales</taxon>
        <taxon>Microbacteriaceae</taxon>
        <taxon>Microbacterium</taxon>
    </lineage>
</organism>
<dbReference type="EMBL" id="BAABGP010000007">
    <property type="protein sequence ID" value="GAA4481297.1"/>
    <property type="molecule type" value="Genomic_DNA"/>
</dbReference>
<proteinExistence type="predicted"/>
<feature type="region of interest" description="Disordered" evidence="1">
    <location>
        <begin position="29"/>
        <end position="48"/>
    </location>
</feature>
<reference evidence="3" key="1">
    <citation type="journal article" date="2019" name="Int. J. Syst. Evol. Microbiol.">
        <title>The Global Catalogue of Microorganisms (GCM) 10K type strain sequencing project: providing services to taxonomists for standard genome sequencing and annotation.</title>
        <authorList>
            <consortium name="The Broad Institute Genomics Platform"/>
            <consortium name="The Broad Institute Genome Sequencing Center for Infectious Disease"/>
            <person name="Wu L."/>
            <person name="Ma J."/>
        </authorList>
    </citation>
    <scope>NUCLEOTIDE SEQUENCE [LARGE SCALE GENOMIC DNA]</scope>
    <source>
        <strain evidence="3">JCM 17839</strain>
    </source>
</reference>
<evidence type="ECO:0000313" key="2">
    <source>
        <dbReference type="EMBL" id="GAA4481297.1"/>
    </source>
</evidence>
<sequence length="129" mass="13746">MAECDVVLGAPGWIALPSTTVRPAPTFGAVQDWPRNENGQTYGQQGSSPVAPDLLEVQGLNTQGEPVTGYVLSSRLALAEWGGPEPTSPSQALKQQETRLKLYPDGQWLPVYASDGRTVLGRFLVAPGN</sequence>
<comment type="caution">
    <text evidence="2">The sequence shown here is derived from an EMBL/GenBank/DDBJ whole genome shotgun (WGS) entry which is preliminary data.</text>
</comment>
<keyword evidence="3" id="KW-1185">Reference proteome</keyword>
<accession>A0ABP8P370</accession>
<feature type="compositionally biased region" description="Polar residues" evidence="1">
    <location>
        <begin position="37"/>
        <end position="48"/>
    </location>
</feature>
<gene>
    <name evidence="2" type="ORF">GCM10023171_09540</name>
</gene>
<evidence type="ECO:0000313" key="3">
    <source>
        <dbReference type="Proteomes" id="UP001500731"/>
    </source>
</evidence>
<protein>
    <submittedName>
        <fullName evidence="2">Uncharacterized protein</fullName>
    </submittedName>
</protein>
<dbReference type="Proteomes" id="UP001500731">
    <property type="component" value="Unassembled WGS sequence"/>
</dbReference>
<evidence type="ECO:0000256" key="1">
    <source>
        <dbReference type="SAM" id="MobiDB-lite"/>
    </source>
</evidence>
<name>A0ABP8P370_9MICO</name>